<dbReference type="PANTHER" id="PTHR23301">
    <property type="entry name" value="CHITIN BINDING PERITROPHIN-A"/>
    <property type="match status" value="1"/>
</dbReference>
<dbReference type="GO" id="GO:0005975">
    <property type="term" value="P:carbohydrate metabolic process"/>
    <property type="evidence" value="ECO:0007669"/>
    <property type="project" value="InterPro"/>
</dbReference>
<dbReference type="InterPro" id="IPR036508">
    <property type="entry name" value="Chitin-bd_dom_sf"/>
</dbReference>
<dbReference type="InterPro" id="IPR051940">
    <property type="entry name" value="Chitin_bind-dev_reg"/>
</dbReference>
<feature type="compositionally biased region" description="Polar residues" evidence="7">
    <location>
        <begin position="816"/>
        <end position="836"/>
    </location>
</feature>
<dbReference type="SUPFAM" id="SSF54556">
    <property type="entry name" value="Chitinase insertion domain"/>
    <property type="match status" value="1"/>
</dbReference>
<dbReference type="GO" id="GO:0005576">
    <property type="term" value="C:extracellular region"/>
    <property type="evidence" value="ECO:0007669"/>
    <property type="project" value="InterPro"/>
</dbReference>
<dbReference type="GO" id="GO:0008061">
    <property type="term" value="F:chitin binding"/>
    <property type="evidence" value="ECO:0007669"/>
    <property type="project" value="UniProtKB-KW"/>
</dbReference>
<dbReference type="SMART" id="SM00494">
    <property type="entry name" value="ChtBD2"/>
    <property type="match status" value="3"/>
</dbReference>
<keyword evidence="5" id="KW-1015">Disulfide bond</keyword>
<evidence type="ECO:0000313" key="11">
    <source>
        <dbReference type="Proteomes" id="UP001187531"/>
    </source>
</evidence>
<keyword evidence="2" id="KW-0147">Chitin-binding</keyword>
<evidence type="ECO:0000256" key="4">
    <source>
        <dbReference type="ARBA" id="ARBA00022737"/>
    </source>
</evidence>
<accession>A0AA88I9M6</accession>
<evidence type="ECO:0000259" key="8">
    <source>
        <dbReference type="PROSITE" id="PS50940"/>
    </source>
</evidence>
<dbReference type="EMBL" id="JAVRJZ010000001">
    <property type="protein sequence ID" value="KAK2726835.1"/>
    <property type="molecule type" value="Genomic_DNA"/>
</dbReference>
<organism evidence="10 11">
    <name type="scientific">Artemia franciscana</name>
    <name type="common">Brine shrimp</name>
    <name type="synonym">Artemia sanfranciscana</name>
    <dbReference type="NCBI Taxonomy" id="6661"/>
    <lineage>
        <taxon>Eukaryota</taxon>
        <taxon>Metazoa</taxon>
        <taxon>Ecdysozoa</taxon>
        <taxon>Arthropoda</taxon>
        <taxon>Crustacea</taxon>
        <taxon>Branchiopoda</taxon>
        <taxon>Anostraca</taxon>
        <taxon>Artemiidae</taxon>
        <taxon>Artemia</taxon>
    </lineage>
</organism>
<feature type="domain" description="GH18" evidence="9">
    <location>
        <begin position="1"/>
        <end position="279"/>
    </location>
</feature>
<dbReference type="Proteomes" id="UP001187531">
    <property type="component" value="Unassembled WGS sequence"/>
</dbReference>
<comment type="similarity">
    <text evidence="1">Belongs to the glycosyl hydrolase 18 family. Chitinase class II subfamily.</text>
</comment>
<dbReference type="SMART" id="SM00636">
    <property type="entry name" value="Glyco_18"/>
    <property type="match status" value="1"/>
</dbReference>
<evidence type="ECO:0000256" key="7">
    <source>
        <dbReference type="SAM" id="MobiDB-lite"/>
    </source>
</evidence>
<evidence type="ECO:0000313" key="10">
    <source>
        <dbReference type="EMBL" id="KAK2726835.1"/>
    </source>
</evidence>
<proteinExistence type="inferred from homology"/>
<evidence type="ECO:0000256" key="3">
    <source>
        <dbReference type="ARBA" id="ARBA00022729"/>
    </source>
</evidence>
<feature type="domain" description="Chitin-binding type-2" evidence="8">
    <location>
        <begin position="410"/>
        <end position="471"/>
    </location>
</feature>
<dbReference type="InterPro" id="IPR002557">
    <property type="entry name" value="Chitin-bd_dom"/>
</dbReference>
<feature type="compositionally biased region" description="Polar residues" evidence="7">
    <location>
        <begin position="590"/>
        <end position="620"/>
    </location>
</feature>
<dbReference type="Gene3D" id="3.20.20.80">
    <property type="entry name" value="Glycosidases"/>
    <property type="match status" value="1"/>
</dbReference>
<keyword evidence="11" id="KW-1185">Reference proteome</keyword>
<dbReference type="InterPro" id="IPR029070">
    <property type="entry name" value="Chitinase_insertion_sf"/>
</dbReference>
<name>A0AA88I9M6_ARTSF</name>
<feature type="compositionally biased region" description="Basic and acidic residues" evidence="7">
    <location>
        <begin position="656"/>
        <end position="672"/>
    </location>
</feature>
<feature type="domain" description="Chitin-binding type-2" evidence="8">
    <location>
        <begin position="1255"/>
        <end position="1316"/>
    </location>
</feature>
<dbReference type="SUPFAM" id="SSF51445">
    <property type="entry name" value="(Trans)glycosidases"/>
    <property type="match status" value="1"/>
</dbReference>
<evidence type="ECO:0000259" key="9">
    <source>
        <dbReference type="PROSITE" id="PS51910"/>
    </source>
</evidence>
<feature type="domain" description="Chitin-binding type-2" evidence="8">
    <location>
        <begin position="337"/>
        <end position="399"/>
    </location>
</feature>
<feature type="region of interest" description="Disordered" evidence="7">
    <location>
        <begin position="816"/>
        <end position="890"/>
    </location>
</feature>
<dbReference type="PANTHER" id="PTHR23301:SF0">
    <property type="entry name" value="CHITIN-BINDING TYPE-2 DOMAIN-CONTAINING PROTEIN-RELATED"/>
    <property type="match status" value="1"/>
</dbReference>
<dbReference type="Pfam" id="PF00704">
    <property type="entry name" value="Glyco_hydro_18"/>
    <property type="match status" value="1"/>
</dbReference>
<dbReference type="Pfam" id="PF01607">
    <property type="entry name" value="CBM_14"/>
    <property type="match status" value="3"/>
</dbReference>
<feature type="region of interest" description="Disordered" evidence="7">
    <location>
        <begin position="590"/>
        <end position="672"/>
    </location>
</feature>
<sequence length="1335" mass="150769">ELFAYFRENMILIRQERSVEGTERTVKRRPSEALSEASTDVIMVTPTEESLNLTIFDGAMVSSTSVDNPILPQFSVKTPVIIIRLPTDSEILVKNYDLKSLIRSVDLFVPATHNITTADELSMNTTYHHSRLMGSGDIQNTDSVLDLLISLGVPKEKIIPSIPTFGEYFRLANSSNNLPQSKSLGSPSLLTFRQICSIMKDGTWTVEREDDLTGSYAYRDDQWIAFDDDITAKIKGKYFLLQELAGAAVFYIDTDDTQADCGKEKYPITKALQETLSSFTLSRRSAVLESLEEDLLTLSTDARPVYYNNVKLSEYRINRIVDNDGYNKAYRETSEIALTCSRQGYFRNPENCNYFYRCVKFNQYTDDFTVFEYLCPEGLVFDEKWEVCTWPSQTSPCDGSSEIRPVPKNKFICPGEGYYTDPENCRWFFACKDYSGYGELTQYEFRCPFGLVFDASNLICNWPWLVDSCSKGAYQPSYSSNYLKEEFASGVVNTNSKITSMKHQMDGNIFRKEPGTPGYLLGKVVNNIEEIAKDCTSCVSNPINFDRNRDKSLTFPNKGNIYPSVTITNSPGVNHDSLYNMPFYSNKHLQQNQQSIPPKISNSYTAPSVSNKESISSYSDTLGYDHDFRHQDGGPVVRPYQQPYQSDPSQFGPGRSEFHRDSHSKDNYLRPHIKSKDYQFDVDSGKLHSYSDFTIPNHTSLAHSQQASFGNNMGNRANLDSRVSSYQQNRPTPGSPSHRTPLAKENYYQSIPTESSSYISKEYSISKEKAAVNNGNGYQSTKTGNNYEYNTHYSPTPQYPQRQNGERLIHSGALTSSDITTSNHGSFAHSQQTSSENKGHNGANLDNGVPLYQQNKFPSYGTYVRPVPGSSSQPTSFPKEKNYKSRPTGSSSYIRKEYSVIKEKTAANKENGYQSVKTSKNYNDNAQYFATPQYPQRQDGERFIHSGVHAFSDITIPNHSSMAHSQQASFENKEEIRANLDSGIPLYQQNKFPSYGTLVRPIPGSSSHSTPVSKEKNYQSRPTESSSYIRKEYSAAYDRPTGLQTYQKDKNTLSKSSNPGTHFQANGYNGAKGFARPIATHSVFGDKSRINSGRPKSIKIKKPKQPAVLKKFNKNNPAKLHIDNFSSSYKPFKSSDFGERDMIFRKGTGISKPALLDPNVNIHIKSEEALTSVSRKGSKKPKIIKKVVIRPHKSDGEKKAAVTFTEKAAPLQNLAFPQKKESDTSYLSEDKGSVYRRPVVGGAFGFKPLNETLPSESCSRPGLFRHPEDCRKFYECYYDRWIQKYTLHIFSCPIKLVYDEEIYACNWPFQGPQCIPNQPLEEYEDNKPFVAVVEA</sequence>
<evidence type="ECO:0000256" key="5">
    <source>
        <dbReference type="ARBA" id="ARBA00023157"/>
    </source>
</evidence>
<feature type="compositionally biased region" description="Basic and acidic residues" evidence="7">
    <location>
        <begin position="623"/>
        <end position="632"/>
    </location>
</feature>
<comment type="caution">
    <text evidence="10">The sequence shown here is derived from an EMBL/GenBank/DDBJ whole genome shotgun (WGS) entry which is preliminary data.</text>
</comment>
<evidence type="ECO:0000256" key="6">
    <source>
        <dbReference type="ARBA" id="ARBA00023180"/>
    </source>
</evidence>
<dbReference type="InterPro" id="IPR017853">
    <property type="entry name" value="GH"/>
</dbReference>
<dbReference type="Gene3D" id="2.170.140.10">
    <property type="entry name" value="Chitin binding domain"/>
    <property type="match status" value="3"/>
</dbReference>
<keyword evidence="4" id="KW-0677">Repeat</keyword>
<protein>
    <submittedName>
        <fullName evidence="10">Uncharacterized protein</fullName>
    </submittedName>
</protein>
<feature type="region of interest" description="Disordered" evidence="7">
    <location>
        <begin position="998"/>
        <end position="1027"/>
    </location>
</feature>
<gene>
    <name evidence="10" type="ORF">QYM36_007619</name>
</gene>
<evidence type="ECO:0000256" key="2">
    <source>
        <dbReference type="ARBA" id="ARBA00022669"/>
    </source>
</evidence>
<dbReference type="SUPFAM" id="SSF57625">
    <property type="entry name" value="Invertebrate chitin-binding proteins"/>
    <property type="match status" value="3"/>
</dbReference>
<dbReference type="Gene3D" id="3.10.50.10">
    <property type="match status" value="1"/>
</dbReference>
<dbReference type="PROSITE" id="PS50940">
    <property type="entry name" value="CHIT_BIND_II"/>
    <property type="match status" value="3"/>
</dbReference>
<reference evidence="10" key="1">
    <citation type="submission" date="2023-07" db="EMBL/GenBank/DDBJ databases">
        <title>Chromosome-level genome assembly of Artemia franciscana.</title>
        <authorList>
            <person name="Jo E."/>
        </authorList>
    </citation>
    <scope>NUCLEOTIDE SEQUENCE</scope>
    <source>
        <tissue evidence="10">Whole body</tissue>
    </source>
</reference>
<feature type="non-terminal residue" evidence="10">
    <location>
        <position position="1335"/>
    </location>
</feature>
<feature type="compositionally biased region" description="Polar residues" evidence="7">
    <location>
        <begin position="723"/>
        <end position="738"/>
    </location>
</feature>
<evidence type="ECO:0000256" key="1">
    <source>
        <dbReference type="ARBA" id="ARBA00009121"/>
    </source>
</evidence>
<keyword evidence="3" id="KW-0732">Signal</keyword>
<dbReference type="InterPro" id="IPR011583">
    <property type="entry name" value="Chitinase_II/V-like_cat"/>
</dbReference>
<feature type="region of interest" description="Disordered" evidence="7">
    <location>
        <begin position="723"/>
        <end position="742"/>
    </location>
</feature>
<feature type="compositionally biased region" description="Low complexity" evidence="7">
    <location>
        <begin position="639"/>
        <end position="650"/>
    </location>
</feature>
<dbReference type="PROSITE" id="PS51910">
    <property type="entry name" value="GH18_2"/>
    <property type="match status" value="1"/>
</dbReference>
<keyword evidence="6" id="KW-0325">Glycoprotein</keyword>
<dbReference type="InterPro" id="IPR001223">
    <property type="entry name" value="Glyco_hydro18_cat"/>
</dbReference>